<comment type="caution">
    <text evidence="13">The sequence shown here is derived from an EMBL/GenBank/DDBJ whole genome shotgun (WGS) entry which is preliminary data.</text>
</comment>
<dbReference type="FunFam" id="3.30.390.30:FF:000001">
    <property type="entry name" value="Dihydrolipoyl dehydrogenase"/>
    <property type="match status" value="1"/>
</dbReference>
<keyword evidence="3 8" id="KW-0274">FAD</keyword>
<feature type="binding site" evidence="8">
    <location>
        <position position="265"/>
    </location>
    <ligand>
        <name>NAD(+)</name>
        <dbReference type="ChEBI" id="CHEBI:57540"/>
    </ligand>
</feature>
<dbReference type="InterPro" id="IPR001100">
    <property type="entry name" value="Pyr_nuc-diS_OxRdtase"/>
</dbReference>
<dbReference type="Pfam" id="PF07992">
    <property type="entry name" value="Pyr_redox_2"/>
    <property type="match status" value="1"/>
</dbReference>
<comment type="similarity">
    <text evidence="1 10">Belongs to the class-I pyridine nucleotide-disulfide oxidoreductase family.</text>
</comment>
<accession>A0A0C2VTV9</accession>
<evidence type="ECO:0000256" key="7">
    <source>
        <dbReference type="ARBA" id="ARBA00023284"/>
    </source>
</evidence>
<dbReference type="InterPro" id="IPR036188">
    <property type="entry name" value="FAD/NAD-bd_sf"/>
</dbReference>
<dbReference type="PANTHER" id="PTHR43014">
    <property type="entry name" value="MERCURIC REDUCTASE"/>
    <property type="match status" value="1"/>
</dbReference>
<evidence type="ECO:0000256" key="2">
    <source>
        <dbReference type="ARBA" id="ARBA00022630"/>
    </source>
</evidence>
<reference evidence="13 14" key="1">
    <citation type="submission" date="2015-01" db="EMBL/GenBank/DDBJ databases">
        <title>Jeotgalibacillus campisalis genome sequencing.</title>
        <authorList>
            <person name="Goh K.M."/>
            <person name="Chan K.-G."/>
            <person name="Yaakop A.S."/>
            <person name="Ee R."/>
            <person name="Gan H.M."/>
            <person name="Chan C.S."/>
        </authorList>
    </citation>
    <scope>NUCLEOTIDE SEQUENCE [LARGE SCALE GENOMIC DNA]</scope>
    <source>
        <strain evidence="13 14">SF-57</strain>
    </source>
</reference>
<dbReference type="InterPro" id="IPR016156">
    <property type="entry name" value="FAD/NAD-linked_Rdtase_dimer_sf"/>
</dbReference>
<organism evidence="13 14">
    <name type="scientific">Jeotgalibacillus campisalis</name>
    <dbReference type="NCBI Taxonomy" id="220754"/>
    <lineage>
        <taxon>Bacteria</taxon>
        <taxon>Bacillati</taxon>
        <taxon>Bacillota</taxon>
        <taxon>Bacilli</taxon>
        <taxon>Bacillales</taxon>
        <taxon>Caryophanaceae</taxon>
        <taxon>Jeotgalibacillus</taxon>
    </lineage>
</organism>
<feature type="disulfide bond" description="Redox-active" evidence="9">
    <location>
        <begin position="42"/>
        <end position="47"/>
    </location>
</feature>
<feature type="binding site" evidence="8">
    <location>
        <begin position="138"/>
        <end position="140"/>
    </location>
    <ligand>
        <name>FAD</name>
        <dbReference type="ChEBI" id="CHEBI:57692"/>
    </ligand>
</feature>
<dbReference type="Gene3D" id="3.50.50.60">
    <property type="entry name" value="FAD/NAD(P)-binding domain"/>
    <property type="match status" value="2"/>
</dbReference>
<evidence type="ECO:0008006" key="15">
    <source>
        <dbReference type="Google" id="ProtNLM"/>
    </source>
</evidence>
<dbReference type="PRINTS" id="PR00368">
    <property type="entry name" value="FADPNR"/>
</dbReference>
<keyword evidence="2 10" id="KW-0285">Flavoprotein</keyword>
<evidence type="ECO:0000259" key="12">
    <source>
        <dbReference type="Pfam" id="PF07992"/>
    </source>
</evidence>
<dbReference type="RefSeq" id="WP_052476934.1">
    <property type="nucleotide sequence ID" value="NZ_JXRR01000014.1"/>
</dbReference>
<dbReference type="EMBL" id="JXRR01000014">
    <property type="protein sequence ID" value="KIL47861.1"/>
    <property type="molecule type" value="Genomic_DNA"/>
</dbReference>
<feature type="binding site" evidence="8">
    <location>
        <position position="198"/>
    </location>
    <ligand>
        <name>NAD(+)</name>
        <dbReference type="ChEBI" id="CHEBI:57540"/>
    </ligand>
</feature>
<evidence type="ECO:0000256" key="10">
    <source>
        <dbReference type="RuleBase" id="RU003691"/>
    </source>
</evidence>
<evidence type="ECO:0000256" key="9">
    <source>
        <dbReference type="PIRSR" id="PIRSR000350-4"/>
    </source>
</evidence>
<dbReference type="PIRSF" id="PIRSF000350">
    <property type="entry name" value="Mercury_reductase_MerA"/>
    <property type="match status" value="1"/>
</dbReference>
<dbReference type="GO" id="GO:0050660">
    <property type="term" value="F:flavin adenine dinucleotide binding"/>
    <property type="evidence" value="ECO:0007669"/>
    <property type="project" value="TreeGrafter"/>
</dbReference>
<evidence type="ECO:0000256" key="3">
    <source>
        <dbReference type="ARBA" id="ARBA00022827"/>
    </source>
</evidence>
<dbReference type="Gene3D" id="3.30.390.30">
    <property type="match status" value="1"/>
</dbReference>
<feature type="binding site" evidence="8">
    <location>
        <position position="51"/>
    </location>
    <ligand>
        <name>FAD</name>
        <dbReference type="ChEBI" id="CHEBI:57692"/>
    </ligand>
</feature>
<protein>
    <recommendedName>
        <fullName evidence="15">FAD-dependent pyridine nucleotide-disulfide oxidoreductase</fullName>
    </recommendedName>
</protein>
<sequence>MERYQVVVIGGGSAGMTAAAGAASMGAKTALVEKKDSLGGDCLHYGCVPSKSLIDAAARVDTIKTQNFGFNVSGDLDFTLVKEHVKSAQATIQEIDGTERFTDLGVDVYFGGAAFLSPNEIKIGHSDVIYAEKVIIATGSSPVIPPIEGLEDISFVTNESIFDLDKLPESLGVIGGGTVGVEMAQAFAKLGSNVHIFEGSDQIFSKEDQDISKYMYNVLKEEIDIHLNTKVEKTLYHDGKIDVHLTHRNGKEERKLVDTLLVATGRKPNLASLNLENAGVATKNGFVEVDSSFTSSQPHIFAVGDVIDTLPFTHAAGEEAKTVVPNVLFGLKRGLSHAHTPWVTFTSPEVFHVGKTEQQLLSENTNYRTYRAHLDDVDRFITSHETKGFVKILTDKKGKILGAHAAGKEAGEWMQIVVFAMKNKHKIGSLSRIIYSYPTKAGALQKAADIYWREKLFEGPLPKITRKIFELKYKITSRGDHPQEAELPLKRS</sequence>
<dbReference type="PROSITE" id="PS00076">
    <property type="entry name" value="PYRIDINE_REDOX_1"/>
    <property type="match status" value="1"/>
</dbReference>
<feature type="binding site" evidence="8">
    <location>
        <position position="305"/>
    </location>
    <ligand>
        <name>NAD(+)</name>
        <dbReference type="ChEBI" id="CHEBI:57540"/>
    </ligand>
</feature>
<evidence type="ECO:0000313" key="13">
    <source>
        <dbReference type="EMBL" id="KIL47861.1"/>
    </source>
</evidence>
<keyword evidence="6" id="KW-1015">Disulfide bond</keyword>
<comment type="cofactor">
    <cofactor evidence="8">
        <name>FAD</name>
        <dbReference type="ChEBI" id="CHEBI:57692"/>
    </cofactor>
    <text evidence="8">Binds 1 FAD per subunit.</text>
</comment>
<keyword evidence="14" id="KW-1185">Reference proteome</keyword>
<dbReference type="PATRIC" id="fig|220754.4.peg.2048"/>
<dbReference type="AlphaFoldDB" id="A0A0C2VTV9"/>
<keyword evidence="8" id="KW-0547">Nucleotide-binding</keyword>
<dbReference type="InterPro" id="IPR012999">
    <property type="entry name" value="Pyr_OxRdtase_I_AS"/>
</dbReference>
<feature type="domain" description="Pyridine nucleotide-disulphide oxidoreductase dimerisation" evidence="11">
    <location>
        <begin position="340"/>
        <end position="447"/>
    </location>
</feature>
<evidence type="ECO:0000256" key="4">
    <source>
        <dbReference type="ARBA" id="ARBA00022857"/>
    </source>
</evidence>
<evidence type="ECO:0000256" key="8">
    <source>
        <dbReference type="PIRSR" id="PIRSR000350-3"/>
    </source>
</evidence>
<evidence type="ECO:0000259" key="11">
    <source>
        <dbReference type="Pfam" id="PF02852"/>
    </source>
</evidence>
<dbReference type="Pfam" id="PF02852">
    <property type="entry name" value="Pyr_redox_dim"/>
    <property type="match status" value="1"/>
</dbReference>
<dbReference type="OrthoDB" id="9800167at2"/>
<evidence type="ECO:0000256" key="5">
    <source>
        <dbReference type="ARBA" id="ARBA00023002"/>
    </source>
</evidence>
<feature type="binding site" evidence="8">
    <location>
        <begin position="175"/>
        <end position="182"/>
    </location>
    <ligand>
        <name>NAD(+)</name>
        <dbReference type="ChEBI" id="CHEBI:57540"/>
    </ligand>
</feature>
<evidence type="ECO:0000256" key="1">
    <source>
        <dbReference type="ARBA" id="ARBA00007532"/>
    </source>
</evidence>
<dbReference type="SUPFAM" id="SSF55424">
    <property type="entry name" value="FAD/NAD-linked reductases, dimerisation (C-terminal) domain"/>
    <property type="match status" value="1"/>
</dbReference>
<dbReference type="GO" id="GO:0016668">
    <property type="term" value="F:oxidoreductase activity, acting on a sulfur group of donors, NAD(P) as acceptor"/>
    <property type="evidence" value="ECO:0007669"/>
    <property type="project" value="InterPro"/>
</dbReference>
<keyword evidence="5 10" id="KW-0560">Oxidoreductase</keyword>
<dbReference type="InterPro" id="IPR023753">
    <property type="entry name" value="FAD/NAD-binding_dom"/>
</dbReference>
<keyword evidence="7 10" id="KW-0676">Redox-active center</keyword>
<gene>
    <name evidence="13" type="ORF">KR50_20280</name>
</gene>
<evidence type="ECO:0000256" key="6">
    <source>
        <dbReference type="ARBA" id="ARBA00023157"/>
    </source>
</evidence>
<dbReference type="InterPro" id="IPR004099">
    <property type="entry name" value="Pyr_nucl-diS_OxRdtase_dimer"/>
</dbReference>
<feature type="domain" description="FAD/NAD(P)-binding" evidence="12">
    <location>
        <begin position="4"/>
        <end position="320"/>
    </location>
</feature>
<dbReference type="GO" id="GO:0003955">
    <property type="term" value="F:NAD(P)H dehydrogenase (quinone) activity"/>
    <property type="evidence" value="ECO:0007669"/>
    <property type="project" value="TreeGrafter"/>
</dbReference>
<dbReference type="PANTHER" id="PTHR43014:SF4">
    <property type="entry name" value="PYRIDINE NUCLEOTIDE-DISULFIDE OXIDOREDUCTASE RCLA-RELATED"/>
    <property type="match status" value="1"/>
</dbReference>
<dbReference type="PRINTS" id="PR00411">
    <property type="entry name" value="PNDRDTASEI"/>
</dbReference>
<dbReference type="Proteomes" id="UP000031972">
    <property type="component" value="Unassembled WGS sequence"/>
</dbReference>
<keyword evidence="4" id="KW-0521">NADP</keyword>
<name>A0A0C2VTV9_9BACL</name>
<proteinExistence type="inferred from homology"/>
<evidence type="ECO:0000313" key="14">
    <source>
        <dbReference type="Proteomes" id="UP000031972"/>
    </source>
</evidence>
<dbReference type="SUPFAM" id="SSF51905">
    <property type="entry name" value="FAD/NAD(P)-binding domain"/>
    <property type="match status" value="1"/>
</dbReference>
<keyword evidence="8" id="KW-0520">NAD</keyword>